<dbReference type="EMBL" id="CP014160">
    <property type="protein sequence ID" value="AMB93486.1"/>
    <property type="molecule type" value="Genomic_DNA"/>
</dbReference>
<keyword evidence="2" id="KW-1133">Transmembrane helix</keyword>
<dbReference type="GeneID" id="92902722"/>
<sequence length="128" mass="14565">MAKDPLITRQSYRKYQKKKREKALEEAKQEAGQEAKKSRPKAAAASKKPKQKARPASQASQRPRAKSKPAKSSDRGRTWHWRQGQEAKQLDDQADQKPEPRPIDEYLNWGIGLSLLGIIIVTLIAFFV</sequence>
<keyword evidence="2" id="KW-0472">Membrane</keyword>
<dbReference type="AlphaFoldDB" id="A0A109RD63"/>
<feature type="compositionally biased region" description="Basic residues" evidence="1">
    <location>
        <begin position="11"/>
        <end position="21"/>
    </location>
</feature>
<name>A0A109RD63_9LACT</name>
<evidence type="ECO:0000313" key="6">
    <source>
        <dbReference type="Proteomes" id="UP000234239"/>
    </source>
</evidence>
<reference evidence="4 6" key="3">
    <citation type="submission" date="2017-12" db="EMBL/GenBank/DDBJ databases">
        <title>Phylogenetic diversity of female urinary microbiome.</title>
        <authorList>
            <person name="Thomas-White K."/>
            <person name="Wolfe A.J."/>
        </authorList>
    </citation>
    <scope>NUCLEOTIDE SEQUENCE [LARGE SCALE GENOMIC DNA]</scope>
    <source>
        <strain evidence="4 6">UMB0139</strain>
    </source>
</reference>
<feature type="transmembrane region" description="Helical" evidence="2">
    <location>
        <begin position="106"/>
        <end position="127"/>
    </location>
</feature>
<feature type="compositionally biased region" description="Basic and acidic residues" evidence="1">
    <location>
        <begin position="22"/>
        <end position="37"/>
    </location>
</feature>
<dbReference type="Proteomes" id="UP000069912">
    <property type="component" value="Chromosome"/>
</dbReference>
<feature type="compositionally biased region" description="Basic and acidic residues" evidence="1">
    <location>
        <begin position="71"/>
        <end position="103"/>
    </location>
</feature>
<evidence type="ECO:0000313" key="3">
    <source>
        <dbReference type="EMBL" id="AMB93486.1"/>
    </source>
</evidence>
<accession>A0A109RD63</accession>
<gene>
    <name evidence="3" type="ORF">AWM72_01370</name>
    <name evidence="4" type="ORF">CYJ28_07740</name>
</gene>
<protein>
    <submittedName>
        <fullName evidence="3">Uncharacterized protein</fullName>
    </submittedName>
</protein>
<reference evidence="5" key="2">
    <citation type="submission" date="2016-01" db="EMBL/GenBank/DDBJ databases">
        <title>Six Aerococcus type strain genome sequencing and assembly using PacBio and Illumina Hiseq.</title>
        <authorList>
            <person name="Carkaci D."/>
            <person name="Dargis R."/>
            <person name="Nielsen X.C."/>
            <person name="Skovgaard O."/>
            <person name="Fuursted K."/>
            <person name="Christensen J.J."/>
        </authorList>
    </citation>
    <scope>NUCLEOTIDE SEQUENCE [LARGE SCALE GENOMIC DNA]</scope>
    <source>
        <strain evidence="5">CCUG43001</strain>
    </source>
</reference>
<evidence type="ECO:0000313" key="4">
    <source>
        <dbReference type="EMBL" id="PKZ21784.1"/>
    </source>
</evidence>
<evidence type="ECO:0000256" key="2">
    <source>
        <dbReference type="SAM" id="Phobius"/>
    </source>
</evidence>
<dbReference type="KEGG" id="asan:AWM72_01370"/>
<keyword evidence="5" id="KW-1185">Reference proteome</keyword>
<proteinExistence type="predicted"/>
<keyword evidence="2" id="KW-0812">Transmembrane</keyword>
<organism evidence="3 5">
    <name type="scientific">Aerococcus sanguinicola</name>
    <dbReference type="NCBI Taxonomy" id="119206"/>
    <lineage>
        <taxon>Bacteria</taxon>
        <taxon>Bacillati</taxon>
        <taxon>Bacillota</taxon>
        <taxon>Bacilli</taxon>
        <taxon>Lactobacillales</taxon>
        <taxon>Aerococcaceae</taxon>
        <taxon>Aerococcus</taxon>
    </lineage>
</organism>
<reference evidence="3 5" key="1">
    <citation type="journal article" date="2016" name="Genome Announc.">
        <title>Complete Genome Sequences of Aerococcus christensenii CCUG 28831T, Aerococcus sanguinicola CCUG 43001T, Aerococcus urinae CCUG 36881T, Aerococcus urinaeequi CCUG 28094T, Aerococcus urinaehominis CCUG 42038 BT, and Aerococcus viridans CCUG 4311T.</title>
        <authorList>
            <person name="Carkaci D."/>
            <person name="Dargis R."/>
            <person name="Nielsen X.C."/>
            <person name="Skovgaard O."/>
            <person name="Fuursted K."/>
            <person name="Christensen J.J."/>
        </authorList>
    </citation>
    <scope>NUCLEOTIDE SEQUENCE [LARGE SCALE GENOMIC DNA]</scope>
    <source>
        <strain evidence="3 5">CCUG43001</strain>
    </source>
</reference>
<dbReference type="Proteomes" id="UP000234239">
    <property type="component" value="Unassembled WGS sequence"/>
</dbReference>
<dbReference type="RefSeq" id="WP_067972029.1">
    <property type="nucleotide sequence ID" value="NZ_CAJHKM010000006.1"/>
</dbReference>
<feature type="region of interest" description="Disordered" evidence="1">
    <location>
        <begin position="1"/>
        <end position="103"/>
    </location>
</feature>
<dbReference type="OrthoDB" id="9984261at2"/>
<evidence type="ECO:0000313" key="5">
    <source>
        <dbReference type="Proteomes" id="UP000069912"/>
    </source>
</evidence>
<dbReference type="EMBL" id="PKGY01000003">
    <property type="protein sequence ID" value="PKZ21784.1"/>
    <property type="molecule type" value="Genomic_DNA"/>
</dbReference>
<evidence type="ECO:0000256" key="1">
    <source>
        <dbReference type="SAM" id="MobiDB-lite"/>
    </source>
</evidence>